<proteinExistence type="predicted"/>
<keyword evidence="3" id="KW-1185">Reference proteome</keyword>
<evidence type="ECO:0000259" key="1">
    <source>
        <dbReference type="SMART" id="SM00943"/>
    </source>
</evidence>
<dbReference type="EMBL" id="BDQI01000008">
    <property type="protein sequence ID" value="GAX52840.1"/>
    <property type="molecule type" value="Genomic_DNA"/>
</dbReference>
<feature type="domain" description="DNA primase/polymerase bifunctional N-terminal" evidence="1">
    <location>
        <begin position="42"/>
        <end position="195"/>
    </location>
</feature>
<evidence type="ECO:0000313" key="2">
    <source>
        <dbReference type="EMBL" id="GAX52840.1"/>
    </source>
</evidence>
<reference evidence="3" key="1">
    <citation type="submission" date="2017-05" db="EMBL/GenBank/DDBJ databases">
        <title>Streptomyces olivochromogenes NBRC 3561 whole genome shotgun sequence.</title>
        <authorList>
            <person name="Dohra H."/>
            <person name="Kodani S."/>
        </authorList>
    </citation>
    <scope>NUCLEOTIDE SEQUENCE [LARGE SCALE GENOMIC DNA]</scope>
    <source>
        <strain evidence="3">NBRC 3561</strain>
    </source>
</reference>
<dbReference type="SUPFAM" id="SSF56747">
    <property type="entry name" value="Prim-pol domain"/>
    <property type="match status" value="1"/>
</dbReference>
<name>A0A250VFT1_STROL</name>
<dbReference type="Proteomes" id="UP000217446">
    <property type="component" value="Unassembled WGS sequence"/>
</dbReference>
<dbReference type="STRING" id="1963.AQJ27_10840"/>
<dbReference type="Pfam" id="PF09250">
    <property type="entry name" value="Prim-Pol"/>
    <property type="match status" value="1"/>
</dbReference>
<evidence type="ECO:0000313" key="3">
    <source>
        <dbReference type="Proteomes" id="UP000217446"/>
    </source>
</evidence>
<gene>
    <name evidence="2" type="ORF">SO3561_04359</name>
</gene>
<sequence>MSTHSQPRHWDLSWSHIPVSRKTEKHARQALVKLPGRAPKDKVKYAKLYWSGDVRATWPDLQTEVRRGRDVGILSGQSGLVFVDCDVKHTDATFEGQGNTRRLIPGATLSGLDDLHRVAAEHGETVPETYVIQTPSGGTHLYFRQNPGQEVSTKHHRRGWTIDVIAGQNLWVAAPPTQGYEVASDREVAELPLWLAQFIQGVNQRLLPVGGQRQQALLDAAREARSAVKVGTTGSLLDRWVRAELDVVAFAQEIRRGWNLAIFQCSCNLFEYGYAYEDVKKAVLDVAEPDNDHEADKAIDTIDSAWDRKKGGYAL</sequence>
<dbReference type="InterPro" id="IPR015330">
    <property type="entry name" value="DNA_primase/pol_bifunc_N"/>
</dbReference>
<dbReference type="SMART" id="SM00943">
    <property type="entry name" value="Prim-Pol"/>
    <property type="match status" value="1"/>
</dbReference>
<comment type="caution">
    <text evidence="2">The sequence shown here is derived from an EMBL/GenBank/DDBJ whole genome shotgun (WGS) entry which is preliminary data.</text>
</comment>
<organism evidence="2 3">
    <name type="scientific">Streptomyces olivochromogenes</name>
    <dbReference type="NCBI Taxonomy" id="1963"/>
    <lineage>
        <taxon>Bacteria</taxon>
        <taxon>Bacillati</taxon>
        <taxon>Actinomycetota</taxon>
        <taxon>Actinomycetes</taxon>
        <taxon>Kitasatosporales</taxon>
        <taxon>Streptomycetaceae</taxon>
        <taxon>Streptomyces</taxon>
    </lineage>
</organism>
<dbReference type="AlphaFoldDB" id="A0A250VFT1"/>
<accession>A0A250VFT1</accession>
<dbReference type="RefSeq" id="WP_268814588.1">
    <property type="nucleotide sequence ID" value="NZ_BDQI01000008.1"/>
</dbReference>
<protein>
    <recommendedName>
        <fullName evidence="1">DNA primase/polymerase bifunctional N-terminal domain-containing protein</fullName>
    </recommendedName>
</protein>